<evidence type="ECO:0000256" key="2">
    <source>
        <dbReference type="ARBA" id="ARBA00023128"/>
    </source>
</evidence>
<proteinExistence type="inferred from homology"/>
<dbReference type="AlphaFoldDB" id="A0A8C5Q752"/>
<evidence type="ECO:0000313" key="7">
    <source>
        <dbReference type="Proteomes" id="UP000694569"/>
    </source>
</evidence>
<reference evidence="6" key="2">
    <citation type="submission" date="2025-09" db="UniProtKB">
        <authorList>
            <consortium name="Ensembl"/>
        </authorList>
    </citation>
    <scope>IDENTIFICATION</scope>
</reference>
<dbReference type="Ensembl" id="ENSLLET00000034140.1">
    <property type="protein sequence ID" value="ENSLLEP00000032877.1"/>
    <property type="gene ID" value="ENSLLEG00000020834.1"/>
</dbReference>
<name>A0A8C5Q752_9ANUR</name>
<evidence type="ECO:0000259" key="5">
    <source>
        <dbReference type="SMART" id="SM01155"/>
    </source>
</evidence>
<dbReference type="GeneTree" id="ENSGT00390000012802"/>
<evidence type="ECO:0000256" key="3">
    <source>
        <dbReference type="ARBA" id="ARBA00035647"/>
    </source>
</evidence>
<evidence type="ECO:0000256" key="1">
    <source>
        <dbReference type="ARBA" id="ARBA00004173"/>
    </source>
</evidence>
<dbReference type="GO" id="GO:0005739">
    <property type="term" value="C:mitochondrion"/>
    <property type="evidence" value="ECO:0007669"/>
    <property type="project" value="UniProtKB-SubCell"/>
</dbReference>
<dbReference type="CDD" id="cd23699">
    <property type="entry name" value="At5g63150_CTD"/>
    <property type="match status" value="1"/>
</dbReference>
<dbReference type="Pfam" id="PF08213">
    <property type="entry name" value="COX24_C"/>
    <property type="match status" value="1"/>
</dbReference>
<dbReference type="InterPro" id="IPR013177">
    <property type="entry name" value="Ribosomal_mS38_C"/>
</dbReference>
<accession>A0A8C5Q752</accession>
<dbReference type="PANTHER" id="PTHR32035">
    <property type="entry name" value="AURORA KINASE A-INTERACTING PROTEIN"/>
    <property type="match status" value="1"/>
</dbReference>
<dbReference type="SMART" id="SM01155">
    <property type="entry name" value="DUF1713"/>
    <property type="match status" value="1"/>
</dbReference>
<sequence>MLLARLTSHFVKATRLTGCLTPRCGNTCYRTAFYSARQHQRPQVPPRTWYNLQPELDEVLVPRMMSISPLESLLTSRYFLPKPEASDAHEEPQENLDYYECPTQQNTEDVGDRRENAGEVQCKNVLKIRRRKMNKHKYKKLIKRTKFLRRKVLDGRKRRKQAKFEKDLERIWKKAGLTKPPDGWQTPKIYVKH</sequence>
<dbReference type="Proteomes" id="UP000694569">
    <property type="component" value="Unplaced"/>
</dbReference>
<evidence type="ECO:0000256" key="4">
    <source>
        <dbReference type="ARBA" id="ARBA00035682"/>
    </source>
</evidence>
<organism evidence="6 7">
    <name type="scientific">Leptobrachium leishanense</name>
    <name type="common">Leishan spiny toad</name>
    <dbReference type="NCBI Taxonomy" id="445787"/>
    <lineage>
        <taxon>Eukaryota</taxon>
        <taxon>Metazoa</taxon>
        <taxon>Chordata</taxon>
        <taxon>Craniata</taxon>
        <taxon>Vertebrata</taxon>
        <taxon>Euteleostomi</taxon>
        <taxon>Amphibia</taxon>
        <taxon>Batrachia</taxon>
        <taxon>Anura</taxon>
        <taxon>Pelobatoidea</taxon>
        <taxon>Megophryidae</taxon>
        <taxon>Leptobrachium</taxon>
    </lineage>
</organism>
<gene>
    <name evidence="6" type="primary">AURKAIP1</name>
</gene>
<dbReference type="OrthoDB" id="6139741at2759"/>
<evidence type="ECO:0000313" key="6">
    <source>
        <dbReference type="Ensembl" id="ENSLLEP00000032877.1"/>
    </source>
</evidence>
<protein>
    <recommendedName>
        <fullName evidence="4">Small ribosomal subunit protein mS38</fullName>
    </recommendedName>
</protein>
<comment type="subcellular location">
    <subcellularLocation>
        <location evidence="1">Mitochondrion</location>
    </subcellularLocation>
</comment>
<keyword evidence="2" id="KW-0496">Mitochondrion</keyword>
<feature type="domain" description="Ribosomal protein mS38 C-terminal" evidence="5">
    <location>
        <begin position="121"/>
        <end position="154"/>
    </location>
</feature>
<dbReference type="PANTHER" id="PTHR32035:SF3">
    <property type="entry name" value="SMALL RIBOSOMAL SUBUNIT PROTEIN MS38"/>
    <property type="match status" value="1"/>
</dbReference>
<keyword evidence="7" id="KW-1185">Reference proteome</keyword>
<comment type="similarity">
    <text evidence="3">Belongs to the mitochondrion-specific ribosomal protein mS38 family.</text>
</comment>
<reference evidence="6" key="1">
    <citation type="submission" date="2025-08" db="UniProtKB">
        <authorList>
            <consortium name="Ensembl"/>
        </authorList>
    </citation>
    <scope>IDENTIFICATION</scope>
</reference>